<feature type="compositionally biased region" description="Polar residues" evidence="1">
    <location>
        <begin position="25"/>
        <end position="36"/>
    </location>
</feature>
<protein>
    <submittedName>
        <fullName evidence="2">Uncharacterized protein</fullName>
    </submittedName>
</protein>
<organism evidence="2 3">
    <name type="scientific">Sphingomonas qomolangmaensis</name>
    <dbReference type="NCBI Taxonomy" id="2918765"/>
    <lineage>
        <taxon>Bacteria</taxon>
        <taxon>Pseudomonadati</taxon>
        <taxon>Pseudomonadota</taxon>
        <taxon>Alphaproteobacteria</taxon>
        <taxon>Sphingomonadales</taxon>
        <taxon>Sphingomonadaceae</taxon>
        <taxon>Sphingomonas</taxon>
    </lineage>
</organism>
<evidence type="ECO:0000256" key="1">
    <source>
        <dbReference type="SAM" id="MobiDB-lite"/>
    </source>
</evidence>
<accession>A0ABY5LA06</accession>
<name>A0ABY5LA06_9SPHN</name>
<keyword evidence="3" id="KW-1185">Reference proteome</keyword>
<feature type="compositionally biased region" description="Polar residues" evidence="1">
    <location>
        <begin position="1"/>
        <end position="12"/>
    </location>
</feature>
<evidence type="ECO:0000313" key="3">
    <source>
        <dbReference type="Proteomes" id="UP001058533"/>
    </source>
</evidence>
<proteinExistence type="predicted"/>
<sequence>MSDKQPMQASGQDTDRNAPDGVSDTKISGKTSSESSGAAYPNPHTGKDGNPDADKHGGQTEIAYHGPGQLGDQKVGETKNAVTEGN</sequence>
<dbReference type="RefSeq" id="WP_256507115.1">
    <property type="nucleotide sequence ID" value="NZ_CP101740.1"/>
</dbReference>
<feature type="region of interest" description="Disordered" evidence="1">
    <location>
        <begin position="1"/>
        <end position="86"/>
    </location>
</feature>
<evidence type="ECO:0000313" key="2">
    <source>
        <dbReference type="EMBL" id="UUL83272.1"/>
    </source>
</evidence>
<gene>
    <name evidence="2" type="ORF">NMP03_03300</name>
</gene>
<feature type="compositionally biased region" description="Basic and acidic residues" evidence="1">
    <location>
        <begin position="45"/>
        <end position="58"/>
    </location>
</feature>
<reference evidence="2" key="1">
    <citation type="submission" date="2022-07" db="EMBL/GenBank/DDBJ databases">
        <title>Sphingomonas sp. nov., a novel bacterium isolated from the north slope of the Mount Everest.</title>
        <authorList>
            <person name="Cui X."/>
            <person name="Liu Y."/>
        </authorList>
    </citation>
    <scope>NUCLEOTIDE SEQUENCE</scope>
    <source>
        <strain evidence="2">S5-59</strain>
    </source>
</reference>
<dbReference type="EMBL" id="CP101740">
    <property type="protein sequence ID" value="UUL83272.1"/>
    <property type="molecule type" value="Genomic_DNA"/>
</dbReference>
<dbReference type="Proteomes" id="UP001058533">
    <property type="component" value="Chromosome"/>
</dbReference>